<dbReference type="Gramene" id="KQL10982">
    <property type="protein sequence ID" value="KQL10982"/>
    <property type="gene ID" value="SETIT_007811mg"/>
</dbReference>
<dbReference type="Proteomes" id="UP000004995">
    <property type="component" value="Unassembled WGS sequence"/>
</dbReference>
<evidence type="ECO:0000313" key="1">
    <source>
        <dbReference type="EnsemblPlants" id="KQL10982"/>
    </source>
</evidence>
<keyword evidence="2" id="KW-1185">Reference proteome</keyword>
<sequence>MHMGIDQPSYRAGQKRLDEDHMDTVHPTVIRQGNNVQLCLLSYFWLSEK</sequence>
<dbReference type="HOGENOM" id="CLU_3145317_0_0_1"/>
<evidence type="ECO:0000313" key="2">
    <source>
        <dbReference type="Proteomes" id="UP000004995"/>
    </source>
</evidence>
<proteinExistence type="predicted"/>
<dbReference type="EnsemblPlants" id="KQL10982">
    <property type="protein sequence ID" value="KQL10982"/>
    <property type="gene ID" value="SETIT_007811mg"/>
</dbReference>
<dbReference type="InParanoid" id="K3Y0V0"/>
<organism evidence="1 2">
    <name type="scientific">Setaria italica</name>
    <name type="common">Foxtail millet</name>
    <name type="synonym">Panicum italicum</name>
    <dbReference type="NCBI Taxonomy" id="4555"/>
    <lineage>
        <taxon>Eukaryota</taxon>
        <taxon>Viridiplantae</taxon>
        <taxon>Streptophyta</taxon>
        <taxon>Embryophyta</taxon>
        <taxon>Tracheophyta</taxon>
        <taxon>Spermatophyta</taxon>
        <taxon>Magnoliopsida</taxon>
        <taxon>Liliopsida</taxon>
        <taxon>Poales</taxon>
        <taxon>Poaceae</taxon>
        <taxon>PACMAD clade</taxon>
        <taxon>Panicoideae</taxon>
        <taxon>Panicodae</taxon>
        <taxon>Paniceae</taxon>
        <taxon>Cenchrinae</taxon>
        <taxon>Setaria</taxon>
    </lineage>
</organism>
<dbReference type="EMBL" id="AGNK02002554">
    <property type="status" value="NOT_ANNOTATED_CDS"/>
    <property type="molecule type" value="Genomic_DNA"/>
</dbReference>
<dbReference type="AlphaFoldDB" id="K3Y0V0"/>
<accession>K3Y0V0</accession>
<reference evidence="1" key="2">
    <citation type="submission" date="2018-08" db="UniProtKB">
        <authorList>
            <consortium name="EnsemblPlants"/>
        </authorList>
    </citation>
    <scope>IDENTIFICATION</scope>
    <source>
        <strain evidence="1">Yugu1</strain>
    </source>
</reference>
<reference evidence="2" key="1">
    <citation type="journal article" date="2012" name="Nat. Biotechnol.">
        <title>Reference genome sequence of the model plant Setaria.</title>
        <authorList>
            <person name="Bennetzen J.L."/>
            <person name="Schmutz J."/>
            <person name="Wang H."/>
            <person name="Percifield R."/>
            <person name="Hawkins J."/>
            <person name="Pontaroli A.C."/>
            <person name="Estep M."/>
            <person name="Feng L."/>
            <person name="Vaughn J.N."/>
            <person name="Grimwood J."/>
            <person name="Jenkins J."/>
            <person name="Barry K."/>
            <person name="Lindquist E."/>
            <person name="Hellsten U."/>
            <person name="Deshpande S."/>
            <person name="Wang X."/>
            <person name="Wu X."/>
            <person name="Mitros T."/>
            <person name="Triplett J."/>
            <person name="Yang X."/>
            <person name="Ye C.Y."/>
            <person name="Mauro-Herrera M."/>
            <person name="Wang L."/>
            <person name="Li P."/>
            <person name="Sharma M."/>
            <person name="Sharma R."/>
            <person name="Ronald P.C."/>
            <person name="Panaud O."/>
            <person name="Kellogg E.A."/>
            <person name="Brutnell T.P."/>
            <person name="Doust A.N."/>
            <person name="Tuskan G.A."/>
            <person name="Rokhsar D."/>
            <person name="Devos K.M."/>
        </authorList>
    </citation>
    <scope>NUCLEOTIDE SEQUENCE [LARGE SCALE GENOMIC DNA]</scope>
    <source>
        <strain evidence="2">cv. Yugu1</strain>
    </source>
</reference>
<name>K3Y0V0_SETIT</name>
<protein>
    <submittedName>
        <fullName evidence="1">Uncharacterized protein</fullName>
    </submittedName>
</protein>